<dbReference type="AlphaFoldDB" id="A0A094QYE3"/>
<gene>
    <name evidence="2" type="ORF">GM50_5225</name>
</gene>
<protein>
    <recommendedName>
        <fullName evidence="3">DUF4233 domain-containing protein</fullName>
    </recommendedName>
</protein>
<evidence type="ECO:0000313" key="2">
    <source>
        <dbReference type="EMBL" id="KGA19551.1"/>
    </source>
</evidence>
<reference evidence="2" key="1">
    <citation type="submission" date="2014-05" db="EMBL/GenBank/DDBJ databases">
        <title>Key roles for freshwater Actinobacteria revealed by deep metagenomic sequencing.</title>
        <authorList>
            <person name="Ghai R."/>
            <person name="Mizuno C.M."/>
            <person name="Picazo A."/>
            <person name="Camacho A."/>
            <person name="Rodriguez-Valera F."/>
        </authorList>
    </citation>
    <scope>NUCLEOTIDE SEQUENCE</scope>
</reference>
<feature type="transmembrane region" description="Helical" evidence="1">
    <location>
        <begin position="31"/>
        <end position="49"/>
    </location>
</feature>
<evidence type="ECO:0008006" key="3">
    <source>
        <dbReference type="Google" id="ProtNLM"/>
    </source>
</evidence>
<dbReference type="Pfam" id="PF14017">
    <property type="entry name" value="DUF4233"/>
    <property type="match status" value="1"/>
</dbReference>
<dbReference type="InterPro" id="IPR025327">
    <property type="entry name" value="DUF4233"/>
</dbReference>
<feature type="transmembrane region" description="Helical" evidence="1">
    <location>
        <begin position="55"/>
        <end position="88"/>
    </location>
</feature>
<keyword evidence="1" id="KW-0812">Transmembrane</keyword>
<evidence type="ECO:0000256" key="1">
    <source>
        <dbReference type="SAM" id="Phobius"/>
    </source>
</evidence>
<keyword evidence="1" id="KW-1133">Transmembrane helix</keyword>
<proteinExistence type="predicted"/>
<accession>A0A094QYE3</accession>
<keyword evidence="1" id="KW-0472">Membrane</keyword>
<dbReference type="EMBL" id="JNSK01000011">
    <property type="protein sequence ID" value="KGA19551.1"/>
    <property type="molecule type" value="Genomic_DNA"/>
</dbReference>
<feature type="transmembrane region" description="Helical" evidence="1">
    <location>
        <begin position="6"/>
        <end position="24"/>
    </location>
</feature>
<organism evidence="2">
    <name type="scientific">freshwater metagenome</name>
    <dbReference type="NCBI Taxonomy" id="449393"/>
    <lineage>
        <taxon>unclassified sequences</taxon>
        <taxon>metagenomes</taxon>
        <taxon>ecological metagenomes</taxon>
    </lineage>
</organism>
<sequence>MRMLASSVLVMESFVMGFALLLAMKDHSSSVLIYGGVIAVMCLLVPGLLKKKIGWILGWILQVAILGYGFVVTSMFIVGAIFLGLWIAAILVGKKGEAARAALLAAGPPNA</sequence>
<name>A0A094QYE3_9ZZZZ</name>
<comment type="caution">
    <text evidence="2">The sequence shown here is derived from an EMBL/GenBank/DDBJ whole genome shotgun (WGS) entry which is preliminary data.</text>
</comment>